<sequence length="168" mass="18542">NKRCYKSPFSKNVLIAILTVALVCTTAAMAVFVVLWNKTATTTTALPSQCSSYLAINDATTVYSYYCSGCYTDCAKSVAWYRVVGSSGTQLYDRAPNQGYCGTNYAAYYMGTSPTYYGQTVTGTVCTFYSTNVCYWSTTISVTNCGTYYVYYLPQAPGCNNYVRYCTM</sequence>
<feature type="domain" description="UMOD/GP2/OIT3-like D8C" evidence="4">
    <location>
        <begin position="87"/>
        <end position="166"/>
    </location>
</feature>
<dbReference type="Pfam" id="PF23283">
    <property type="entry name" value="D8C_UMOD"/>
    <property type="match status" value="1"/>
</dbReference>
<name>A0A816EGM2_9BILA</name>
<gene>
    <name evidence="5" type="ORF">GPM918_LOCUS45246</name>
    <name evidence="6" type="ORF">SRO942_LOCUS47577</name>
</gene>
<evidence type="ECO:0000313" key="6">
    <source>
        <dbReference type="EMBL" id="CAF4566062.1"/>
    </source>
</evidence>
<keyword evidence="3" id="KW-0472">Membrane</keyword>
<dbReference type="EMBL" id="CAJOBC010119147">
    <property type="protein sequence ID" value="CAF4566062.1"/>
    <property type="molecule type" value="Genomic_DNA"/>
</dbReference>
<keyword evidence="7" id="KW-1185">Reference proteome</keyword>
<evidence type="ECO:0000313" key="5">
    <source>
        <dbReference type="EMBL" id="CAF1646283.1"/>
    </source>
</evidence>
<proteinExistence type="predicted"/>
<dbReference type="InterPro" id="IPR057774">
    <property type="entry name" value="D8C_UMOD/GP2/OIT3-like"/>
</dbReference>
<keyword evidence="3" id="KW-0812">Transmembrane</keyword>
<dbReference type="AlphaFoldDB" id="A0A816EGM2"/>
<dbReference type="Proteomes" id="UP000663829">
    <property type="component" value="Unassembled WGS sequence"/>
</dbReference>
<comment type="caution">
    <text evidence="5">The sequence shown here is derived from an EMBL/GenBank/DDBJ whole genome shotgun (WGS) entry which is preliminary data.</text>
</comment>
<keyword evidence="1" id="KW-0732">Signal</keyword>
<evidence type="ECO:0000256" key="2">
    <source>
        <dbReference type="ARBA" id="ARBA00023157"/>
    </source>
</evidence>
<keyword evidence="3" id="KW-1133">Transmembrane helix</keyword>
<organism evidence="5 7">
    <name type="scientific">Didymodactylos carnosus</name>
    <dbReference type="NCBI Taxonomy" id="1234261"/>
    <lineage>
        <taxon>Eukaryota</taxon>
        <taxon>Metazoa</taxon>
        <taxon>Spiralia</taxon>
        <taxon>Gnathifera</taxon>
        <taxon>Rotifera</taxon>
        <taxon>Eurotatoria</taxon>
        <taxon>Bdelloidea</taxon>
        <taxon>Philodinida</taxon>
        <taxon>Philodinidae</taxon>
        <taxon>Didymodactylos</taxon>
    </lineage>
</organism>
<evidence type="ECO:0000256" key="3">
    <source>
        <dbReference type="SAM" id="Phobius"/>
    </source>
</evidence>
<protein>
    <recommendedName>
        <fullName evidence="4">UMOD/GP2/OIT3-like D8C domain-containing protein</fullName>
    </recommendedName>
</protein>
<reference evidence="5" key="1">
    <citation type="submission" date="2021-02" db="EMBL/GenBank/DDBJ databases">
        <authorList>
            <person name="Nowell W R."/>
        </authorList>
    </citation>
    <scope>NUCLEOTIDE SEQUENCE</scope>
</reference>
<feature type="transmembrane region" description="Helical" evidence="3">
    <location>
        <begin position="12"/>
        <end position="36"/>
    </location>
</feature>
<evidence type="ECO:0000259" key="4">
    <source>
        <dbReference type="Pfam" id="PF23283"/>
    </source>
</evidence>
<accession>A0A816EGM2</accession>
<evidence type="ECO:0000313" key="7">
    <source>
        <dbReference type="Proteomes" id="UP000663829"/>
    </source>
</evidence>
<keyword evidence="2" id="KW-1015">Disulfide bond</keyword>
<dbReference type="Proteomes" id="UP000681722">
    <property type="component" value="Unassembled WGS sequence"/>
</dbReference>
<dbReference type="OrthoDB" id="5987694at2759"/>
<feature type="non-terminal residue" evidence="5">
    <location>
        <position position="1"/>
    </location>
</feature>
<evidence type="ECO:0000256" key="1">
    <source>
        <dbReference type="ARBA" id="ARBA00022729"/>
    </source>
</evidence>
<dbReference type="EMBL" id="CAJNOQ010049419">
    <property type="protein sequence ID" value="CAF1646283.1"/>
    <property type="molecule type" value="Genomic_DNA"/>
</dbReference>